<dbReference type="Pfam" id="PF00583">
    <property type="entry name" value="Acetyltransf_1"/>
    <property type="match status" value="1"/>
</dbReference>
<dbReference type="EC" id="2.3.1.-" evidence="4"/>
<accession>A0ABT1C9A2</accession>
<dbReference type="CDD" id="cd04301">
    <property type="entry name" value="NAT_SF"/>
    <property type="match status" value="1"/>
</dbReference>
<proteinExistence type="predicted"/>
<keyword evidence="2 4" id="KW-0012">Acyltransferase</keyword>
<dbReference type="InterPro" id="IPR016890">
    <property type="entry name" value="UCP028520"/>
</dbReference>
<evidence type="ECO:0000256" key="1">
    <source>
        <dbReference type="ARBA" id="ARBA00022679"/>
    </source>
</evidence>
<evidence type="ECO:0000313" key="5">
    <source>
        <dbReference type="Proteomes" id="UP001205906"/>
    </source>
</evidence>
<evidence type="ECO:0000313" key="4">
    <source>
        <dbReference type="EMBL" id="MCO6051068.1"/>
    </source>
</evidence>
<keyword evidence="5" id="KW-1185">Reference proteome</keyword>
<dbReference type="PROSITE" id="PS51186">
    <property type="entry name" value="GNAT"/>
    <property type="match status" value="1"/>
</dbReference>
<dbReference type="PIRSF" id="PIRSF028520">
    <property type="entry name" value="UCP028520"/>
    <property type="match status" value="1"/>
</dbReference>
<evidence type="ECO:0000256" key="2">
    <source>
        <dbReference type="ARBA" id="ARBA00023315"/>
    </source>
</evidence>
<organism evidence="4 5">
    <name type="scientific">Mesorhizobium liriopis</name>
    <dbReference type="NCBI Taxonomy" id="2953882"/>
    <lineage>
        <taxon>Bacteria</taxon>
        <taxon>Pseudomonadati</taxon>
        <taxon>Pseudomonadota</taxon>
        <taxon>Alphaproteobacteria</taxon>
        <taxon>Hyphomicrobiales</taxon>
        <taxon>Phyllobacteriaceae</taxon>
        <taxon>Mesorhizobium</taxon>
    </lineage>
</organism>
<dbReference type="InterPro" id="IPR016181">
    <property type="entry name" value="Acyl_CoA_acyltransferase"/>
</dbReference>
<dbReference type="InterPro" id="IPR050832">
    <property type="entry name" value="Bact_Acetyltransf"/>
</dbReference>
<feature type="domain" description="N-acetyltransferase" evidence="3">
    <location>
        <begin position="1"/>
        <end position="160"/>
    </location>
</feature>
<protein>
    <submittedName>
        <fullName evidence="4">GNAT family N-acetyltransferase</fullName>
        <ecNumber evidence="4">2.3.1.-</ecNumber>
    </submittedName>
</protein>
<dbReference type="PANTHER" id="PTHR43877">
    <property type="entry name" value="AMINOALKYLPHOSPHONATE N-ACETYLTRANSFERASE-RELATED-RELATED"/>
    <property type="match status" value="1"/>
</dbReference>
<comment type="caution">
    <text evidence="4">The sequence shown here is derived from an EMBL/GenBank/DDBJ whole genome shotgun (WGS) entry which is preliminary data.</text>
</comment>
<keyword evidence="1 4" id="KW-0808">Transferase</keyword>
<dbReference type="EMBL" id="JAMXQS010000007">
    <property type="protein sequence ID" value="MCO6051068.1"/>
    <property type="molecule type" value="Genomic_DNA"/>
</dbReference>
<sequence>MIEAVSPTSEGLEPLLALNNAHAADLSWLTLDEFRQLIATGFRVTRLNQADALMIALDQTADYTSPNFHWFRERYPRFVYVDRVVVAETARGQGAGRALYEDLFDAARKASHTVVTCEVNLDPPNLASDAFHARMGFARVGEAAIHGGKKRVSYYARELEARSQGASSGAPLSVG</sequence>
<name>A0ABT1C9A2_9HYPH</name>
<gene>
    <name evidence="4" type="ORF">NGM99_14890</name>
</gene>
<dbReference type="InterPro" id="IPR000182">
    <property type="entry name" value="GNAT_dom"/>
</dbReference>
<dbReference type="SUPFAM" id="SSF55729">
    <property type="entry name" value="Acyl-CoA N-acyltransferases (Nat)"/>
    <property type="match status" value="1"/>
</dbReference>
<dbReference type="PANTHER" id="PTHR43877:SF2">
    <property type="entry name" value="AMINOALKYLPHOSPHONATE N-ACETYLTRANSFERASE-RELATED"/>
    <property type="match status" value="1"/>
</dbReference>
<evidence type="ECO:0000259" key="3">
    <source>
        <dbReference type="PROSITE" id="PS51186"/>
    </source>
</evidence>
<dbReference type="GO" id="GO:0016746">
    <property type="term" value="F:acyltransferase activity"/>
    <property type="evidence" value="ECO:0007669"/>
    <property type="project" value="UniProtKB-KW"/>
</dbReference>
<dbReference type="Proteomes" id="UP001205906">
    <property type="component" value="Unassembled WGS sequence"/>
</dbReference>
<reference evidence="4 5" key="1">
    <citation type="submission" date="2022-06" db="EMBL/GenBank/DDBJ databases">
        <title>Mesorhizobium sp. strain RP14 Genome sequencing and assembly.</title>
        <authorList>
            <person name="Kim I."/>
        </authorList>
    </citation>
    <scope>NUCLEOTIDE SEQUENCE [LARGE SCALE GENOMIC DNA]</scope>
    <source>
        <strain evidence="5">RP14(2022)</strain>
    </source>
</reference>
<dbReference type="RefSeq" id="WP_252820283.1">
    <property type="nucleotide sequence ID" value="NZ_JAMXQS010000007.1"/>
</dbReference>
<dbReference type="Gene3D" id="3.40.630.30">
    <property type="match status" value="1"/>
</dbReference>